<proteinExistence type="predicted"/>
<name>A0A7J5YRW6_DISMA</name>
<comment type="caution">
    <text evidence="2">The sequence shown here is derived from an EMBL/GenBank/DDBJ whole genome shotgun (WGS) entry which is preliminary data.</text>
</comment>
<feature type="region of interest" description="Disordered" evidence="1">
    <location>
        <begin position="24"/>
        <end position="46"/>
    </location>
</feature>
<gene>
    <name evidence="2" type="ORF">F7725_012929</name>
</gene>
<sequence length="108" mass="12259">MLTLAKFSEKEIICGEETVREKKRSEEVSGKLEKDDAAKHKCPQREESQVNWRSYQWCSLYVCKVLQQALSVVDGGVELKVGILPLAIQILSTQRTTMTTAEEGKDRE</sequence>
<evidence type="ECO:0000313" key="2">
    <source>
        <dbReference type="EMBL" id="KAF3851157.1"/>
    </source>
</evidence>
<dbReference type="Proteomes" id="UP000518266">
    <property type="component" value="Unassembled WGS sequence"/>
</dbReference>
<evidence type="ECO:0000313" key="3">
    <source>
        <dbReference type="Proteomes" id="UP000518266"/>
    </source>
</evidence>
<evidence type="ECO:0000256" key="1">
    <source>
        <dbReference type="SAM" id="MobiDB-lite"/>
    </source>
</evidence>
<accession>A0A7J5YRW6</accession>
<reference evidence="2 3" key="1">
    <citation type="submission" date="2020-03" db="EMBL/GenBank/DDBJ databases">
        <title>Dissostichus mawsoni Genome sequencing and assembly.</title>
        <authorList>
            <person name="Park H."/>
        </authorList>
    </citation>
    <scope>NUCLEOTIDE SEQUENCE [LARGE SCALE GENOMIC DNA]</scope>
    <source>
        <strain evidence="2">DM0001</strain>
        <tissue evidence="2">Muscle</tissue>
    </source>
</reference>
<dbReference type="EMBL" id="JAAKFY010000010">
    <property type="protein sequence ID" value="KAF3851157.1"/>
    <property type="molecule type" value="Genomic_DNA"/>
</dbReference>
<protein>
    <submittedName>
        <fullName evidence="2">Uncharacterized protein</fullName>
    </submittedName>
</protein>
<keyword evidence="3" id="KW-1185">Reference proteome</keyword>
<dbReference type="AlphaFoldDB" id="A0A7J5YRW6"/>
<organism evidence="2 3">
    <name type="scientific">Dissostichus mawsoni</name>
    <name type="common">Antarctic cod</name>
    <dbReference type="NCBI Taxonomy" id="36200"/>
    <lineage>
        <taxon>Eukaryota</taxon>
        <taxon>Metazoa</taxon>
        <taxon>Chordata</taxon>
        <taxon>Craniata</taxon>
        <taxon>Vertebrata</taxon>
        <taxon>Euteleostomi</taxon>
        <taxon>Actinopterygii</taxon>
        <taxon>Neopterygii</taxon>
        <taxon>Teleostei</taxon>
        <taxon>Neoteleostei</taxon>
        <taxon>Acanthomorphata</taxon>
        <taxon>Eupercaria</taxon>
        <taxon>Perciformes</taxon>
        <taxon>Notothenioidei</taxon>
        <taxon>Nototheniidae</taxon>
        <taxon>Dissostichus</taxon>
    </lineage>
</organism>